<proteinExistence type="predicted"/>
<dbReference type="AlphaFoldDB" id="A0A4Y2JB41"/>
<keyword evidence="2" id="KW-1185">Reference proteome</keyword>
<protein>
    <submittedName>
        <fullName evidence="1">Uncharacterized protein</fullName>
    </submittedName>
</protein>
<dbReference type="OrthoDB" id="6460863at2759"/>
<dbReference type="Proteomes" id="UP000499080">
    <property type="component" value="Unassembled WGS sequence"/>
</dbReference>
<dbReference type="EMBL" id="BGPR01003337">
    <property type="protein sequence ID" value="GBM86759.1"/>
    <property type="molecule type" value="Genomic_DNA"/>
</dbReference>
<reference evidence="1 2" key="1">
    <citation type="journal article" date="2019" name="Sci. Rep.">
        <title>Orb-weaving spider Araneus ventricosus genome elucidates the spidroin gene catalogue.</title>
        <authorList>
            <person name="Kono N."/>
            <person name="Nakamura H."/>
            <person name="Ohtoshi R."/>
            <person name="Moran D.A.P."/>
            <person name="Shinohara A."/>
            <person name="Yoshida Y."/>
            <person name="Fujiwara M."/>
            <person name="Mori M."/>
            <person name="Tomita M."/>
            <person name="Arakawa K."/>
        </authorList>
    </citation>
    <scope>NUCLEOTIDE SEQUENCE [LARGE SCALE GENOMIC DNA]</scope>
</reference>
<evidence type="ECO:0000313" key="2">
    <source>
        <dbReference type="Proteomes" id="UP000499080"/>
    </source>
</evidence>
<dbReference type="PANTHER" id="PTHR47326">
    <property type="entry name" value="TRANSPOSABLE ELEMENT TC3 TRANSPOSASE-LIKE PROTEIN"/>
    <property type="match status" value="1"/>
</dbReference>
<sequence length="111" mass="13040">MFPYLFQHIQMLQAEEHQLLLDFTNGFLIRYNADNSRPLRIRWADEAHFSLTDNVNSKNCVHWAVSNPNDVVTLPLHEEKVTVWCGMTNASPHFFQKIIYFPRSVDVYGNE</sequence>
<gene>
    <name evidence="1" type="ORF">AVEN_27526_1</name>
</gene>
<dbReference type="GO" id="GO:0003676">
    <property type="term" value="F:nucleic acid binding"/>
    <property type="evidence" value="ECO:0007669"/>
    <property type="project" value="InterPro"/>
</dbReference>
<accession>A0A4Y2JB41</accession>
<name>A0A4Y2JB41_ARAVE</name>
<comment type="caution">
    <text evidence="1">The sequence shown here is derived from an EMBL/GenBank/DDBJ whole genome shotgun (WGS) entry which is preliminary data.</text>
</comment>
<dbReference type="PANTHER" id="PTHR47326:SF1">
    <property type="entry name" value="HTH PSQ-TYPE DOMAIN-CONTAINING PROTEIN"/>
    <property type="match status" value="1"/>
</dbReference>
<evidence type="ECO:0000313" key="1">
    <source>
        <dbReference type="EMBL" id="GBM86759.1"/>
    </source>
</evidence>
<organism evidence="1 2">
    <name type="scientific">Araneus ventricosus</name>
    <name type="common">Orbweaver spider</name>
    <name type="synonym">Epeira ventricosa</name>
    <dbReference type="NCBI Taxonomy" id="182803"/>
    <lineage>
        <taxon>Eukaryota</taxon>
        <taxon>Metazoa</taxon>
        <taxon>Ecdysozoa</taxon>
        <taxon>Arthropoda</taxon>
        <taxon>Chelicerata</taxon>
        <taxon>Arachnida</taxon>
        <taxon>Araneae</taxon>
        <taxon>Araneomorphae</taxon>
        <taxon>Entelegynae</taxon>
        <taxon>Araneoidea</taxon>
        <taxon>Araneidae</taxon>
        <taxon>Araneus</taxon>
    </lineage>
</organism>
<dbReference type="Gene3D" id="3.30.420.10">
    <property type="entry name" value="Ribonuclease H-like superfamily/Ribonuclease H"/>
    <property type="match status" value="1"/>
</dbReference>
<dbReference type="InterPro" id="IPR036397">
    <property type="entry name" value="RNaseH_sf"/>
</dbReference>